<dbReference type="AlphaFoldDB" id="A0A380NMI7"/>
<name>A0A380NMI7_9FIRM</name>
<keyword evidence="3" id="KW-1185">Reference proteome</keyword>
<dbReference type="PANTHER" id="PTHR43682">
    <property type="entry name" value="LACTATE UTILIZATION PROTEIN C"/>
    <property type="match status" value="1"/>
</dbReference>
<reference evidence="2 3" key="1">
    <citation type="submission" date="2018-06" db="EMBL/GenBank/DDBJ databases">
        <authorList>
            <consortium name="Pathogen Informatics"/>
            <person name="Doyle S."/>
        </authorList>
    </citation>
    <scope>NUCLEOTIDE SEQUENCE [LARGE SCALE GENOMIC DNA]</scope>
    <source>
        <strain evidence="2 3">NCTC12020</strain>
    </source>
</reference>
<dbReference type="Proteomes" id="UP000255367">
    <property type="component" value="Unassembled WGS sequence"/>
</dbReference>
<accession>A0A380NMI7</accession>
<dbReference type="InterPro" id="IPR003741">
    <property type="entry name" value="LUD_dom"/>
</dbReference>
<sequence>MDDVNRKTFLSRVSHALGRKEIPTFVAPYPYEKGPQETMYSDLSHEQVVDMFKAECEKVGTKYVTTDEAHVVETILKEIEERGGGKVIYPSCEESKHYKLEEAFAKVDGTKATFFEWDGAKGRQANIDEAKVAEIGITFPILGIAETATVIQPSDQTSGRSVGLLPLCHIAVIHTNTIVPRMTQSMAALKKVYQDNPEGFPSNVVHISGPSNTADIELVRVVGVHGPINVTFILVD</sequence>
<gene>
    <name evidence="2" type="primary">lutC</name>
    <name evidence="2" type="ORF">NCTC12020_01656</name>
</gene>
<feature type="domain" description="LUD" evidence="1">
    <location>
        <begin position="50"/>
        <end position="235"/>
    </location>
</feature>
<evidence type="ECO:0000313" key="3">
    <source>
        <dbReference type="Proteomes" id="UP000255367"/>
    </source>
</evidence>
<dbReference type="EMBL" id="UHIO01000001">
    <property type="protein sequence ID" value="SUP44431.1"/>
    <property type="molecule type" value="Genomic_DNA"/>
</dbReference>
<protein>
    <submittedName>
        <fullName evidence="2">Lactate utilization protein C</fullName>
    </submittedName>
</protein>
<evidence type="ECO:0000313" key="2">
    <source>
        <dbReference type="EMBL" id="SUP44431.1"/>
    </source>
</evidence>
<dbReference type="Pfam" id="PF02589">
    <property type="entry name" value="LUD_dom"/>
    <property type="match status" value="1"/>
</dbReference>
<proteinExistence type="predicted"/>
<organism evidence="2 3">
    <name type="scientific">Veillonella criceti</name>
    <dbReference type="NCBI Taxonomy" id="103891"/>
    <lineage>
        <taxon>Bacteria</taxon>
        <taxon>Bacillati</taxon>
        <taxon>Bacillota</taxon>
        <taxon>Negativicutes</taxon>
        <taxon>Veillonellales</taxon>
        <taxon>Veillonellaceae</taxon>
        <taxon>Veillonella</taxon>
    </lineage>
</organism>
<dbReference type="Gene3D" id="3.40.50.10420">
    <property type="entry name" value="NagB/RpiA/CoA transferase-like"/>
    <property type="match status" value="1"/>
</dbReference>
<evidence type="ECO:0000259" key="1">
    <source>
        <dbReference type="Pfam" id="PF02589"/>
    </source>
</evidence>
<dbReference type="RefSeq" id="WP_115310763.1">
    <property type="nucleotide sequence ID" value="NZ_UHIO01000001.1"/>
</dbReference>
<dbReference type="InterPro" id="IPR037171">
    <property type="entry name" value="NagB/RpiA_transferase-like"/>
</dbReference>
<dbReference type="SUPFAM" id="SSF100950">
    <property type="entry name" value="NagB/RpiA/CoA transferase-like"/>
    <property type="match status" value="1"/>
</dbReference>
<dbReference type="OrthoDB" id="9794157at2"/>
<dbReference type="PANTHER" id="PTHR43682:SF1">
    <property type="entry name" value="LACTATE UTILIZATION PROTEIN C"/>
    <property type="match status" value="1"/>
</dbReference>
<dbReference type="InterPro" id="IPR024185">
    <property type="entry name" value="FTHF_cligase-like_sf"/>
</dbReference>